<evidence type="ECO:0000256" key="4">
    <source>
        <dbReference type="RuleBase" id="RU000639"/>
    </source>
</evidence>
<feature type="compositionally biased region" description="Low complexity" evidence="6">
    <location>
        <begin position="17"/>
        <end position="35"/>
    </location>
</feature>
<dbReference type="GO" id="GO:0042803">
    <property type="term" value="F:protein homodimerization activity"/>
    <property type="evidence" value="ECO:0007669"/>
    <property type="project" value="InterPro"/>
</dbReference>
<dbReference type="GO" id="GO:0051082">
    <property type="term" value="F:unfolded protein binding"/>
    <property type="evidence" value="ECO:0007669"/>
    <property type="project" value="TreeGrafter"/>
</dbReference>
<dbReference type="Proteomes" id="UP000176204">
    <property type="component" value="Chromosome I"/>
</dbReference>
<keyword evidence="3 4" id="KW-0346">Stress response</keyword>
<gene>
    <name evidence="3" type="primary">grpE</name>
    <name evidence="7" type="ORF">PYTT_1577</name>
</gene>
<dbReference type="Gene3D" id="2.30.22.10">
    <property type="entry name" value="Head domain of nucleotide exchange factor GrpE"/>
    <property type="match status" value="1"/>
</dbReference>
<keyword evidence="3" id="KW-0963">Cytoplasm</keyword>
<dbReference type="RefSeq" id="WP_067774490.1">
    <property type="nucleotide sequence ID" value="NZ_LIGX01000018.1"/>
</dbReference>
<dbReference type="STRING" id="1679444.PYTT_1577"/>
<proteinExistence type="inferred from homology"/>
<dbReference type="PANTHER" id="PTHR21237:SF23">
    <property type="entry name" value="GRPE PROTEIN HOMOLOG, MITOCHONDRIAL"/>
    <property type="match status" value="1"/>
</dbReference>
<dbReference type="Gene3D" id="3.90.20.20">
    <property type="match status" value="1"/>
</dbReference>
<sequence>MTKNKHKHPEEDLPQNPEETAAADTPEPETAVDPAAAAAEELQKWRDTALRTAAEYDNYRKRTVKDREEFARYANQGLLEELLPILDNFAMGMQMASDDTKSMIYIGMNMVQKQLADFLQNQGVELIPVEIGQPFDHNLQEAIQSEESDQPEGTILRIIRPGYTLKGRLLRPANVVVAQRAADPAPEA</sequence>
<keyword evidence="8" id="KW-1185">Reference proteome</keyword>
<reference evidence="8" key="1">
    <citation type="submission" date="2016-09" db="EMBL/GenBank/DDBJ databases">
        <authorList>
            <person name="Koehorst J."/>
        </authorList>
    </citation>
    <scope>NUCLEOTIDE SEQUENCE [LARGE SCALE GENOMIC DNA]</scope>
</reference>
<dbReference type="PRINTS" id="PR00773">
    <property type="entry name" value="GRPEPROTEIN"/>
</dbReference>
<evidence type="ECO:0000256" key="3">
    <source>
        <dbReference type="HAMAP-Rule" id="MF_01151"/>
    </source>
</evidence>
<dbReference type="SUPFAM" id="SSF58014">
    <property type="entry name" value="Coiled-coil domain of nucleotide exchange factor GrpE"/>
    <property type="match status" value="1"/>
</dbReference>
<dbReference type="InterPro" id="IPR013805">
    <property type="entry name" value="GrpE_CC"/>
</dbReference>
<dbReference type="PANTHER" id="PTHR21237">
    <property type="entry name" value="GRPE PROTEIN"/>
    <property type="match status" value="1"/>
</dbReference>
<keyword evidence="2 3" id="KW-0143">Chaperone</keyword>
<evidence type="ECO:0000313" key="7">
    <source>
        <dbReference type="EMBL" id="SEH90340.1"/>
    </source>
</evidence>
<dbReference type="InterPro" id="IPR009012">
    <property type="entry name" value="GrpE_head"/>
</dbReference>
<dbReference type="GO" id="GO:0051087">
    <property type="term" value="F:protein-folding chaperone binding"/>
    <property type="evidence" value="ECO:0007669"/>
    <property type="project" value="InterPro"/>
</dbReference>
<dbReference type="PROSITE" id="PS01071">
    <property type="entry name" value="GRPE"/>
    <property type="match status" value="1"/>
</dbReference>
<dbReference type="GO" id="GO:0005737">
    <property type="term" value="C:cytoplasm"/>
    <property type="evidence" value="ECO:0007669"/>
    <property type="project" value="UniProtKB-SubCell"/>
</dbReference>
<accession>A0A1C7PEQ7</accession>
<name>A0A1C7PEQ7_9BACT</name>
<dbReference type="PATRIC" id="fig|1679444.3.peg.1113"/>
<dbReference type="GO" id="GO:0000774">
    <property type="term" value="F:adenyl-nucleotide exchange factor activity"/>
    <property type="evidence" value="ECO:0007669"/>
    <property type="project" value="InterPro"/>
</dbReference>
<evidence type="ECO:0000256" key="2">
    <source>
        <dbReference type="ARBA" id="ARBA00023186"/>
    </source>
</evidence>
<comment type="subunit">
    <text evidence="3">Homodimer.</text>
</comment>
<organism evidence="7 8">
    <name type="scientific">Akkermansia glycaniphila</name>
    <dbReference type="NCBI Taxonomy" id="1679444"/>
    <lineage>
        <taxon>Bacteria</taxon>
        <taxon>Pseudomonadati</taxon>
        <taxon>Verrucomicrobiota</taxon>
        <taxon>Verrucomicrobiia</taxon>
        <taxon>Verrucomicrobiales</taxon>
        <taxon>Akkermansiaceae</taxon>
        <taxon>Akkermansia</taxon>
    </lineage>
</organism>
<dbReference type="KEGG" id="agl:PYTT_1577"/>
<dbReference type="CDD" id="cd00446">
    <property type="entry name" value="GrpE"/>
    <property type="match status" value="1"/>
</dbReference>
<feature type="region of interest" description="Disordered" evidence="6">
    <location>
        <begin position="1"/>
        <end position="35"/>
    </location>
</feature>
<dbReference type="InterPro" id="IPR000740">
    <property type="entry name" value="GrpE"/>
</dbReference>
<dbReference type="HAMAP" id="MF_01151">
    <property type="entry name" value="GrpE"/>
    <property type="match status" value="1"/>
</dbReference>
<evidence type="ECO:0000256" key="5">
    <source>
        <dbReference type="RuleBase" id="RU004478"/>
    </source>
</evidence>
<dbReference type="Pfam" id="PF01025">
    <property type="entry name" value="GrpE"/>
    <property type="match status" value="1"/>
</dbReference>
<protein>
    <recommendedName>
        <fullName evidence="3 4">Protein GrpE</fullName>
    </recommendedName>
    <alternativeName>
        <fullName evidence="3">HSP-70 cofactor</fullName>
    </alternativeName>
</protein>
<dbReference type="AlphaFoldDB" id="A0A1C7PEQ7"/>
<dbReference type="SUPFAM" id="SSF51064">
    <property type="entry name" value="Head domain of nucleotide exchange factor GrpE"/>
    <property type="match status" value="1"/>
</dbReference>
<comment type="subcellular location">
    <subcellularLocation>
        <location evidence="3">Cytoplasm</location>
    </subcellularLocation>
</comment>
<dbReference type="GO" id="GO:0006457">
    <property type="term" value="P:protein folding"/>
    <property type="evidence" value="ECO:0007669"/>
    <property type="project" value="InterPro"/>
</dbReference>
<dbReference type="EMBL" id="LT629973">
    <property type="protein sequence ID" value="SEH90340.1"/>
    <property type="molecule type" value="Genomic_DNA"/>
</dbReference>
<comment type="function">
    <text evidence="3 4">Participates actively in the response to hyperosmotic and heat shock by preventing the aggregation of stress-denatured proteins, in association with DnaK and GrpE. It is the nucleotide exchange factor for DnaK and may function as a thermosensor. Unfolded proteins bind initially to DnaJ; upon interaction with the DnaJ-bound protein, DnaK hydrolyzes its bound ATP, resulting in the formation of a stable complex. GrpE releases ADP from DnaK; ATP binding to DnaK triggers the release of the substrate protein, thus completing the reaction cycle. Several rounds of ATP-dependent interactions between DnaJ, DnaK and GrpE are required for fully efficient folding.</text>
</comment>
<evidence type="ECO:0000256" key="6">
    <source>
        <dbReference type="SAM" id="MobiDB-lite"/>
    </source>
</evidence>
<evidence type="ECO:0000313" key="8">
    <source>
        <dbReference type="Proteomes" id="UP000176204"/>
    </source>
</evidence>
<evidence type="ECO:0000256" key="1">
    <source>
        <dbReference type="ARBA" id="ARBA00009054"/>
    </source>
</evidence>
<comment type="similarity">
    <text evidence="1 3 5">Belongs to the GrpE family.</text>
</comment>